<feature type="region of interest" description="Disordered" evidence="1">
    <location>
        <begin position="88"/>
        <end position="107"/>
    </location>
</feature>
<gene>
    <name evidence="2" type="ORF">BpHYR1_028982</name>
</gene>
<keyword evidence="3" id="KW-1185">Reference proteome</keyword>
<dbReference type="Proteomes" id="UP000276133">
    <property type="component" value="Unassembled WGS sequence"/>
</dbReference>
<evidence type="ECO:0000313" key="3">
    <source>
        <dbReference type="Proteomes" id="UP000276133"/>
    </source>
</evidence>
<evidence type="ECO:0000313" key="2">
    <source>
        <dbReference type="EMBL" id="RNA25009.1"/>
    </source>
</evidence>
<proteinExistence type="predicted"/>
<dbReference type="AlphaFoldDB" id="A0A3M7RNF2"/>
<name>A0A3M7RNF2_BRAPC</name>
<accession>A0A3M7RNF2</accession>
<dbReference type="EMBL" id="REGN01002994">
    <property type="protein sequence ID" value="RNA25009.1"/>
    <property type="molecule type" value="Genomic_DNA"/>
</dbReference>
<feature type="region of interest" description="Disordered" evidence="1">
    <location>
        <begin position="24"/>
        <end position="54"/>
    </location>
</feature>
<organism evidence="2 3">
    <name type="scientific">Brachionus plicatilis</name>
    <name type="common">Marine rotifer</name>
    <name type="synonym">Brachionus muelleri</name>
    <dbReference type="NCBI Taxonomy" id="10195"/>
    <lineage>
        <taxon>Eukaryota</taxon>
        <taxon>Metazoa</taxon>
        <taxon>Spiralia</taxon>
        <taxon>Gnathifera</taxon>
        <taxon>Rotifera</taxon>
        <taxon>Eurotatoria</taxon>
        <taxon>Monogononta</taxon>
        <taxon>Pseudotrocha</taxon>
        <taxon>Ploima</taxon>
        <taxon>Brachionidae</taxon>
        <taxon>Brachionus</taxon>
    </lineage>
</organism>
<sequence length="107" mass="11863">MIHIPENYISCWVPINVPYERTNRSRLEEATPTNTTRRETEKATENTLVSTPGRGIELYPDSQVSVRLDTLFGAVIGRGRGIGLSATMARARNSRGPAAQITEEPHN</sequence>
<evidence type="ECO:0000256" key="1">
    <source>
        <dbReference type="SAM" id="MobiDB-lite"/>
    </source>
</evidence>
<comment type="caution">
    <text evidence="2">The sequence shown here is derived from an EMBL/GenBank/DDBJ whole genome shotgun (WGS) entry which is preliminary data.</text>
</comment>
<reference evidence="2 3" key="1">
    <citation type="journal article" date="2018" name="Sci. Rep.">
        <title>Genomic signatures of local adaptation to the degree of environmental predictability in rotifers.</title>
        <authorList>
            <person name="Franch-Gras L."/>
            <person name="Hahn C."/>
            <person name="Garcia-Roger E.M."/>
            <person name="Carmona M.J."/>
            <person name="Serra M."/>
            <person name="Gomez A."/>
        </authorList>
    </citation>
    <scope>NUCLEOTIDE SEQUENCE [LARGE SCALE GENOMIC DNA]</scope>
    <source>
        <strain evidence="2">HYR1</strain>
    </source>
</reference>
<protein>
    <submittedName>
        <fullName evidence="2">Uncharacterized protein</fullName>
    </submittedName>
</protein>